<proteinExistence type="predicted"/>
<dbReference type="Proteomes" id="UP000217790">
    <property type="component" value="Unassembled WGS sequence"/>
</dbReference>
<name>A0A2H3E5B1_ARMGA</name>
<reference evidence="2" key="1">
    <citation type="journal article" date="2017" name="Nat. Ecol. Evol.">
        <title>Genome expansion and lineage-specific genetic innovations in the forest pathogenic fungi Armillaria.</title>
        <authorList>
            <person name="Sipos G."/>
            <person name="Prasanna A.N."/>
            <person name="Walter M.C."/>
            <person name="O'Connor E."/>
            <person name="Balint B."/>
            <person name="Krizsan K."/>
            <person name="Kiss B."/>
            <person name="Hess J."/>
            <person name="Varga T."/>
            <person name="Slot J."/>
            <person name="Riley R."/>
            <person name="Boka B."/>
            <person name="Rigling D."/>
            <person name="Barry K."/>
            <person name="Lee J."/>
            <person name="Mihaltcheva S."/>
            <person name="LaButti K."/>
            <person name="Lipzen A."/>
            <person name="Waldron R."/>
            <person name="Moloney N.M."/>
            <person name="Sperisen C."/>
            <person name="Kredics L."/>
            <person name="Vagvoelgyi C."/>
            <person name="Patrignani A."/>
            <person name="Fitzpatrick D."/>
            <person name="Nagy I."/>
            <person name="Doyle S."/>
            <person name="Anderson J.B."/>
            <person name="Grigoriev I.V."/>
            <person name="Gueldener U."/>
            <person name="Muensterkoetter M."/>
            <person name="Nagy L.G."/>
        </authorList>
    </citation>
    <scope>NUCLEOTIDE SEQUENCE [LARGE SCALE GENOMIC DNA]</scope>
    <source>
        <strain evidence="2">Ar21-2</strain>
    </source>
</reference>
<organism evidence="1 2">
    <name type="scientific">Armillaria gallica</name>
    <name type="common">Bulbous honey fungus</name>
    <name type="synonym">Armillaria bulbosa</name>
    <dbReference type="NCBI Taxonomy" id="47427"/>
    <lineage>
        <taxon>Eukaryota</taxon>
        <taxon>Fungi</taxon>
        <taxon>Dikarya</taxon>
        <taxon>Basidiomycota</taxon>
        <taxon>Agaricomycotina</taxon>
        <taxon>Agaricomycetes</taxon>
        <taxon>Agaricomycetidae</taxon>
        <taxon>Agaricales</taxon>
        <taxon>Marasmiineae</taxon>
        <taxon>Physalacriaceae</taxon>
        <taxon>Armillaria</taxon>
    </lineage>
</organism>
<sequence>MREDAPCPIPQHLSVYQTALAPPTGRRHRDHGGDTKRRARVWEDMSRLGTYFVGRRRWFKPGVGVMSSEETLSFGPFSGTLHVLRIVLQKHRLQPLQRRLGISDSTVHLLSYLGDIGTVPELYLVAIDVDLGVKLRSFRGQGSNFRIQKIRRIVELDLKKR</sequence>
<accession>A0A2H3E5B1</accession>
<dbReference type="InParanoid" id="A0A2H3E5B1"/>
<dbReference type="EMBL" id="KZ293647">
    <property type="protein sequence ID" value="PBK98902.1"/>
    <property type="molecule type" value="Genomic_DNA"/>
</dbReference>
<evidence type="ECO:0000313" key="1">
    <source>
        <dbReference type="EMBL" id="PBK98902.1"/>
    </source>
</evidence>
<evidence type="ECO:0000313" key="2">
    <source>
        <dbReference type="Proteomes" id="UP000217790"/>
    </source>
</evidence>
<gene>
    <name evidence="1" type="ORF">ARMGADRAFT_1025252</name>
</gene>
<protein>
    <submittedName>
        <fullName evidence="1">Uncharacterized protein</fullName>
    </submittedName>
</protein>
<keyword evidence="2" id="KW-1185">Reference proteome</keyword>
<dbReference type="AlphaFoldDB" id="A0A2H3E5B1"/>